<keyword evidence="2" id="KW-0349">Heme</keyword>
<comment type="caution">
    <text evidence="5">The sequence shown here is derived from an EMBL/GenBank/DDBJ whole genome shotgun (WGS) entry which is preliminary data.</text>
</comment>
<dbReference type="Gene3D" id="1.10.490.10">
    <property type="entry name" value="Globins"/>
    <property type="match status" value="1"/>
</dbReference>
<organism evidence="5 6">
    <name type="scientific">Nocardioides pocheonensis</name>
    <dbReference type="NCBI Taxonomy" id="661485"/>
    <lineage>
        <taxon>Bacteria</taxon>
        <taxon>Bacillati</taxon>
        <taxon>Actinomycetota</taxon>
        <taxon>Actinomycetes</taxon>
        <taxon>Propionibacteriales</taxon>
        <taxon>Nocardioidaceae</taxon>
        <taxon>Nocardioides</taxon>
    </lineage>
</organism>
<dbReference type="Proteomes" id="UP000279994">
    <property type="component" value="Unassembled WGS sequence"/>
</dbReference>
<dbReference type="Pfam" id="PF01152">
    <property type="entry name" value="Bac_globin"/>
    <property type="match status" value="1"/>
</dbReference>
<dbReference type="OrthoDB" id="9798157at2"/>
<evidence type="ECO:0000256" key="4">
    <source>
        <dbReference type="ARBA" id="ARBA00023004"/>
    </source>
</evidence>
<dbReference type="GO" id="GO:0046872">
    <property type="term" value="F:metal ion binding"/>
    <property type="evidence" value="ECO:0007669"/>
    <property type="project" value="UniProtKB-KW"/>
</dbReference>
<evidence type="ECO:0000313" key="6">
    <source>
        <dbReference type="Proteomes" id="UP000279994"/>
    </source>
</evidence>
<keyword evidence="3" id="KW-0479">Metal-binding</keyword>
<accession>A0A3N0GKR6</accession>
<keyword evidence="4" id="KW-0408">Iron</keyword>
<dbReference type="GO" id="GO:0019825">
    <property type="term" value="F:oxygen binding"/>
    <property type="evidence" value="ECO:0007669"/>
    <property type="project" value="InterPro"/>
</dbReference>
<dbReference type="InterPro" id="IPR009050">
    <property type="entry name" value="Globin-like_sf"/>
</dbReference>
<dbReference type="RefSeq" id="WP_123224047.1">
    <property type="nucleotide sequence ID" value="NZ_RJSF01000043.1"/>
</dbReference>
<dbReference type="SUPFAM" id="SSF46458">
    <property type="entry name" value="Globin-like"/>
    <property type="match status" value="1"/>
</dbReference>
<dbReference type="EMBL" id="RJSF01000043">
    <property type="protein sequence ID" value="RNM13073.1"/>
    <property type="molecule type" value="Genomic_DNA"/>
</dbReference>
<evidence type="ECO:0000256" key="2">
    <source>
        <dbReference type="ARBA" id="ARBA00022617"/>
    </source>
</evidence>
<name>A0A3N0GKR6_9ACTN</name>
<evidence type="ECO:0000313" key="5">
    <source>
        <dbReference type="EMBL" id="RNM13073.1"/>
    </source>
</evidence>
<evidence type="ECO:0000256" key="3">
    <source>
        <dbReference type="ARBA" id="ARBA00022723"/>
    </source>
</evidence>
<dbReference type="GO" id="GO:0020037">
    <property type="term" value="F:heme binding"/>
    <property type="evidence" value="ECO:0007669"/>
    <property type="project" value="InterPro"/>
</dbReference>
<evidence type="ECO:0000256" key="1">
    <source>
        <dbReference type="ARBA" id="ARBA00022448"/>
    </source>
</evidence>
<gene>
    <name evidence="5" type="ORF">EFL26_16750</name>
</gene>
<keyword evidence="6" id="KW-1185">Reference proteome</keyword>
<dbReference type="InterPro" id="IPR001486">
    <property type="entry name" value="Hemoglobin_trunc"/>
</dbReference>
<sequence length="148" mass="16176">MDESLYDAAGGRDVLVALAGAWHRRCLDDPLASHPFIHTDLHPDHVERLAAYWGEALGGPPDYSSLIADHSTVLRMHAGNGEHADLDERAVELFVQALDDADVTERVRPALVAWFRDAVAEMARFPGSAADVPAGLPFPRWSWDGPVT</sequence>
<keyword evidence="1" id="KW-0813">Transport</keyword>
<reference evidence="5 6" key="1">
    <citation type="submission" date="2018-11" db="EMBL/GenBank/DDBJ databases">
        <authorList>
            <person name="Li F."/>
        </authorList>
    </citation>
    <scope>NUCLEOTIDE SEQUENCE [LARGE SCALE GENOMIC DNA]</scope>
    <source>
        <strain evidence="5 6">Gsoil 818</strain>
    </source>
</reference>
<proteinExistence type="predicted"/>
<dbReference type="AlphaFoldDB" id="A0A3N0GKR6"/>
<dbReference type="InterPro" id="IPR012292">
    <property type="entry name" value="Globin/Proto"/>
</dbReference>
<protein>
    <submittedName>
        <fullName evidence="5">Oxidoreductase</fullName>
    </submittedName>
</protein>